<gene>
    <name evidence="3" type="ORF">CEP68_16255</name>
    <name evidence="4" type="ORF">NJD11_11785</name>
</gene>
<dbReference type="KEGG" id="bvc:CEP68_16255"/>
<dbReference type="EMBL" id="JAMYEC010000007">
    <property type="protein sequence ID" value="MDX2335613.1"/>
    <property type="molecule type" value="Genomic_DNA"/>
</dbReference>
<keyword evidence="2" id="KW-0472">Membrane</keyword>
<evidence type="ECO:0000313" key="4">
    <source>
        <dbReference type="EMBL" id="MDX2335613.1"/>
    </source>
</evidence>
<protein>
    <submittedName>
        <fullName evidence="3">Uncharacterized protein</fullName>
    </submittedName>
</protein>
<evidence type="ECO:0000313" key="3">
    <source>
        <dbReference type="EMBL" id="ASE40915.1"/>
    </source>
</evidence>
<evidence type="ECO:0000256" key="2">
    <source>
        <dbReference type="SAM" id="Phobius"/>
    </source>
</evidence>
<reference evidence="4 6" key="4">
    <citation type="journal article" date="2023" name="FEMS Microbes">
        <title>Whole genomes of deep-sea sponge-associated bacteria exhibit high novel natural product potential.</title>
        <authorList>
            <person name="Hesketh-Best P.J."/>
            <person name="January G.G."/>
            <person name="Koch M.J."/>
            <person name="Warburton P.J."/>
            <person name="Howell K.L."/>
            <person name="Upton M."/>
        </authorList>
    </citation>
    <scope>NUCLEOTIDE SEQUENCE [LARGE SCALE GENOMIC DNA]</scope>
    <source>
        <strain evidence="4 6">PC206-O</strain>
    </source>
</reference>
<reference evidence="5" key="1">
    <citation type="submission" date="2017-06" db="EMBL/GenBank/DDBJ databases">
        <title>FDA dAtabase for Regulatory Grade micrObial Sequences (FDA-ARGOS): Supporting development and validation of Infectious Disease Dx tests.</title>
        <authorList>
            <person name="Minogue T."/>
            <person name="Wolcott M."/>
            <person name="Wasieloski L."/>
            <person name="Aguilar W."/>
            <person name="Moore D."/>
            <person name="Tallon L."/>
            <person name="Sadzewicz L."/>
            <person name="Sengamalay N."/>
            <person name="Ott S."/>
            <person name="Godinez A."/>
            <person name="Nagaraj S."/>
            <person name="Nadendla S."/>
            <person name="Geyer C."/>
            <person name="Sichtig H."/>
        </authorList>
    </citation>
    <scope>NUCLEOTIDE SEQUENCE [LARGE SCALE GENOMIC DNA]</scope>
    <source>
        <strain evidence="5">FDAARGOS_289</strain>
    </source>
</reference>
<name>A0A1Z3UCE0_BREVE</name>
<keyword evidence="6" id="KW-1185">Reference proteome</keyword>
<proteinExistence type="predicted"/>
<feature type="region of interest" description="Disordered" evidence="1">
    <location>
        <begin position="53"/>
        <end position="75"/>
    </location>
</feature>
<accession>A0A1Z3UCE0</accession>
<evidence type="ECO:0000313" key="5">
    <source>
        <dbReference type="Proteomes" id="UP000197050"/>
    </source>
</evidence>
<keyword evidence="2" id="KW-1133">Transmembrane helix</keyword>
<reference evidence="3" key="2">
    <citation type="submission" date="2017-12" db="EMBL/GenBank/DDBJ databases">
        <title>FDA dAtabase for Regulatory Grade micrObial Sequences (FDA-ARGOS): Supporting development and validation of Infectious Disease Dx tests.</title>
        <authorList>
            <person name="Campos J."/>
            <person name="Goldberg B."/>
            <person name="Tallon L."/>
            <person name="Sadzewicz L."/>
            <person name="Sengamalay N."/>
            <person name="Ott S."/>
            <person name="Godinez A."/>
            <person name="Nagaraj S."/>
            <person name="Vavikolanu K."/>
            <person name="Vyas G."/>
            <person name="Nadendla S."/>
            <person name="Aluvathingal J."/>
            <person name="Geyer C."/>
            <person name="Nandy P."/>
            <person name="Hobson J."/>
            <person name="Sichtig H."/>
        </authorList>
    </citation>
    <scope>NUCLEOTIDE SEQUENCE</scope>
    <source>
        <strain evidence="3">FDAARGOS_289</strain>
    </source>
</reference>
<dbReference type="Proteomes" id="UP000197050">
    <property type="component" value="Chromosome"/>
</dbReference>
<evidence type="ECO:0000256" key="1">
    <source>
        <dbReference type="SAM" id="MobiDB-lite"/>
    </source>
</evidence>
<dbReference type="RefSeq" id="WP_066624788.1">
    <property type="nucleotide sequence ID" value="NZ_CP022048.2"/>
</dbReference>
<dbReference type="EMBL" id="CP022048">
    <property type="protein sequence ID" value="ASE40915.1"/>
    <property type="molecule type" value="Genomic_DNA"/>
</dbReference>
<dbReference type="GeneID" id="34014825"/>
<feature type="transmembrane region" description="Helical" evidence="2">
    <location>
        <begin position="21"/>
        <end position="43"/>
    </location>
</feature>
<keyword evidence="2" id="KW-0812">Transmembrane</keyword>
<organism evidence="3 5">
    <name type="scientific">Brevundimonas vesicularis</name>
    <name type="common">Pseudomonas vesicularis</name>
    <dbReference type="NCBI Taxonomy" id="41276"/>
    <lineage>
        <taxon>Bacteria</taxon>
        <taxon>Pseudomonadati</taxon>
        <taxon>Pseudomonadota</taxon>
        <taxon>Alphaproteobacteria</taxon>
        <taxon>Caulobacterales</taxon>
        <taxon>Caulobacteraceae</taxon>
        <taxon>Brevundimonas</taxon>
    </lineage>
</organism>
<dbReference type="AlphaFoldDB" id="A0A1Z3UCE0"/>
<evidence type="ECO:0000313" key="6">
    <source>
        <dbReference type="Proteomes" id="UP001272940"/>
    </source>
</evidence>
<sequence length="75" mass="8398">MQQNTDKRDAASHRKPRGKKAGWWAFVLGMVGMFVILAVWVVLVEIDQDPHADVDFIGRPQSSDAGPPETTSDYR</sequence>
<dbReference type="Proteomes" id="UP001272940">
    <property type="component" value="Unassembled WGS sequence"/>
</dbReference>
<feature type="compositionally biased region" description="Polar residues" evidence="1">
    <location>
        <begin position="60"/>
        <end position="75"/>
    </location>
</feature>
<reference evidence="4" key="3">
    <citation type="submission" date="2022-06" db="EMBL/GenBank/DDBJ databases">
        <authorList>
            <person name="Hesketh-Best P.J."/>
            <person name="Koch M.J."/>
        </authorList>
    </citation>
    <scope>NUCLEOTIDE SEQUENCE</scope>
    <source>
        <strain evidence="4">PC206-O</strain>
    </source>
</reference>